<evidence type="ECO:0000259" key="1">
    <source>
        <dbReference type="Pfam" id="PF00582"/>
    </source>
</evidence>
<dbReference type="EMBL" id="SLVU01000001">
    <property type="protein sequence ID" value="TCN36215.1"/>
    <property type="molecule type" value="Genomic_DNA"/>
</dbReference>
<gene>
    <name evidence="2" type="ORF">EV184_101201</name>
</gene>
<comment type="caution">
    <text evidence="2">The sequence shown here is derived from an EMBL/GenBank/DDBJ whole genome shotgun (WGS) entry which is preliminary data.</text>
</comment>
<dbReference type="AlphaFoldDB" id="A0A4R2C8N1"/>
<proteinExistence type="predicted"/>
<dbReference type="InterPro" id="IPR014729">
    <property type="entry name" value="Rossmann-like_a/b/a_fold"/>
</dbReference>
<accession>A0A4R2C8N1</accession>
<evidence type="ECO:0000313" key="3">
    <source>
        <dbReference type="Proteomes" id="UP000295043"/>
    </source>
</evidence>
<sequence length="171" mass="18814">MRRCNVRRMVSTRLSRLEGHRRKFMAVIDDTPECDRAVHYAGMRAKNSNGGLVLLYVISDADFQQWLGVEEIMRAEAREEAEATLAKVAQTVRERIGIEPEIVIREGIATEQIYALIEEDRDIAILVLAAGSAKEGPGPLVSSIAGKAAAFPIPVTVIPDLLTDEEIDALT</sequence>
<dbReference type="InterPro" id="IPR006016">
    <property type="entry name" value="UspA"/>
</dbReference>
<dbReference type="Proteomes" id="UP000295043">
    <property type="component" value="Unassembled WGS sequence"/>
</dbReference>
<reference evidence="2 3" key="1">
    <citation type="submission" date="2019-03" db="EMBL/GenBank/DDBJ databases">
        <title>Genomic Encyclopedia of Type Strains, Phase IV (KMG-V): Genome sequencing to study the core and pangenomes of soil and plant-associated prokaryotes.</title>
        <authorList>
            <person name="Whitman W."/>
        </authorList>
    </citation>
    <scope>NUCLEOTIDE SEQUENCE [LARGE SCALE GENOMIC DNA]</scope>
    <source>
        <strain evidence="2 3">23C40</strain>
    </source>
</reference>
<dbReference type="Pfam" id="PF00582">
    <property type="entry name" value="Usp"/>
    <property type="match status" value="1"/>
</dbReference>
<dbReference type="CDD" id="cd00293">
    <property type="entry name" value="USP-like"/>
    <property type="match status" value="1"/>
</dbReference>
<organism evidence="2 3">
    <name type="scientific">Sinorhizobium americanum</name>
    <dbReference type="NCBI Taxonomy" id="194963"/>
    <lineage>
        <taxon>Bacteria</taxon>
        <taxon>Pseudomonadati</taxon>
        <taxon>Pseudomonadota</taxon>
        <taxon>Alphaproteobacteria</taxon>
        <taxon>Hyphomicrobiales</taxon>
        <taxon>Rhizobiaceae</taxon>
        <taxon>Sinorhizobium/Ensifer group</taxon>
        <taxon>Sinorhizobium</taxon>
    </lineage>
</organism>
<evidence type="ECO:0000313" key="2">
    <source>
        <dbReference type="EMBL" id="TCN36215.1"/>
    </source>
</evidence>
<name>A0A4R2C8N1_9HYPH</name>
<feature type="domain" description="UspA" evidence="1">
    <location>
        <begin position="21"/>
        <end position="159"/>
    </location>
</feature>
<protein>
    <submittedName>
        <fullName evidence="2">Nucleotide-binding universal stress UspA family protein</fullName>
    </submittedName>
</protein>
<dbReference type="Gene3D" id="3.40.50.620">
    <property type="entry name" value="HUPs"/>
    <property type="match status" value="1"/>
</dbReference>
<dbReference type="SUPFAM" id="SSF52402">
    <property type="entry name" value="Adenine nucleotide alpha hydrolases-like"/>
    <property type="match status" value="1"/>
</dbReference>